<evidence type="ECO:0000256" key="1">
    <source>
        <dbReference type="ARBA" id="ARBA00023015"/>
    </source>
</evidence>
<evidence type="ECO:0000313" key="5">
    <source>
        <dbReference type="EMBL" id="AFK21565.1"/>
    </source>
</evidence>
<keyword evidence="3" id="KW-0804">Transcription</keyword>
<reference evidence="5 6" key="1">
    <citation type="journal article" date="2012" name="J. Bacteriol.">
        <title>Complete genome sequence of the metabolically versatile halophilic archaeon Haloferax mediterranei, a poly(3-hydroxybutyrate-co-3-hydroxyvalerate) producer.</title>
        <authorList>
            <person name="Han J."/>
            <person name="Zhang F."/>
            <person name="Hou J."/>
            <person name="Liu X."/>
            <person name="Li M."/>
            <person name="Liu H."/>
            <person name="Cai L."/>
            <person name="Zhang B."/>
            <person name="Chen Y."/>
            <person name="Zhou J."/>
            <person name="Hu S."/>
            <person name="Xiang H."/>
        </authorList>
    </citation>
    <scope>NUCLEOTIDE SEQUENCE [LARGE SCALE GENOMIC DNA]</scope>
    <source>
        <strain evidence="6">ATCC 33500 / DSM 1411 / JCM 8866 / NBRC 14739 / NCIMB 2177 / R-4</strain>
        <plasmid evidence="6">pHM500</plasmid>
    </source>
</reference>
<evidence type="ECO:0000313" key="6">
    <source>
        <dbReference type="Proteomes" id="UP000006469"/>
    </source>
</evidence>
<proteinExistence type="predicted"/>
<dbReference type="AlphaFoldDB" id="I3RBF5"/>
<dbReference type="InterPro" id="IPR036388">
    <property type="entry name" value="WH-like_DNA-bd_sf"/>
</dbReference>
<dbReference type="EMBL" id="CP001871">
    <property type="protein sequence ID" value="AFK21565.1"/>
    <property type="molecule type" value="Genomic_DNA"/>
</dbReference>
<dbReference type="HOGENOM" id="CLU_111585_5_3_2"/>
<dbReference type="Gene3D" id="1.10.10.10">
    <property type="entry name" value="Winged helix-like DNA-binding domain superfamily/Winged helix DNA-binding domain"/>
    <property type="match status" value="1"/>
</dbReference>
<evidence type="ECO:0000256" key="2">
    <source>
        <dbReference type="ARBA" id="ARBA00023125"/>
    </source>
</evidence>
<dbReference type="Pfam" id="PF01638">
    <property type="entry name" value="HxlR"/>
    <property type="match status" value="1"/>
</dbReference>
<dbReference type="Proteomes" id="UP000006469">
    <property type="component" value="Plasmid pHM500"/>
</dbReference>
<protein>
    <recommendedName>
        <fullName evidence="4">HTH hxlR-type domain-containing protein</fullName>
    </recommendedName>
</protein>
<dbReference type="SUPFAM" id="SSF46785">
    <property type="entry name" value="Winged helix' DNA-binding domain"/>
    <property type="match status" value="1"/>
</dbReference>
<keyword evidence="5" id="KW-0614">Plasmid</keyword>
<dbReference type="PANTHER" id="PTHR33204:SF18">
    <property type="entry name" value="TRANSCRIPTIONAL REGULATORY PROTEIN"/>
    <property type="match status" value="1"/>
</dbReference>
<geneLocation type="plasmid" evidence="5 6">
    <name>pHM500</name>
</geneLocation>
<evidence type="ECO:0000259" key="4">
    <source>
        <dbReference type="PROSITE" id="PS51118"/>
    </source>
</evidence>
<accession>I3RBF5</accession>
<dbReference type="PANTHER" id="PTHR33204">
    <property type="entry name" value="TRANSCRIPTIONAL REGULATOR, MARR FAMILY"/>
    <property type="match status" value="1"/>
</dbReference>
<dbReference type="PROSITE" id="PS51118">
    <property type="entry name" value="HTH_HXLR"/>
    <property type="match status" value="1"/>
</dbReference>
<gene>
    <name evidence="5" type="ordered locus">HFX_6446</name>
</gene>
<dbReference type="InterPro" id="IPR002577">
    <property type="entry name" value="HTH_HxlR"/>
</dbReference>
<dbReference type="InterPro" id="IPR036390">
    <property type="entry name" value="WH_DNA-bd_sf"/>
</dbReference>
<name>I3RBF5_HALMT</name>
<feature type="domain" description="HTH hxlR-type" evidence="4">
    <location>
        <begin position="31"/>
        <end position="136"/>
    </location>
</feature>
<dbReference type="KEGG" id="hme:HFX_6446"/>
<sequence>MCNCDTPMSVEANSFADEPTGLADAIDLAKTPSREREENLLTGMSAVIGRKWHPVIVRQLLEGGPSGFSELKEQIDGISGKVLSENLKDLEGHQIVERRTVSTRPHRVEYSLTEPGRELEPMITAMREWGREYLHT</sequence>
<dbReference type="GO" id="GO:0003677">
    <property type="term" value="F:DNA binding"/>
    <property type="evidence" value="ECO:0007669"/>
    <property type="project" value="UniProtKB-KW"/>
</dbReference>
<keyword evidence="2" id="KW-0238">DNA-binding</keyword>
<organism evidence="5 6">
    <name type="scientific">Haloferax mediterranei (strain ATCC 33500 / DSM 1411 / JCM 8866 / NBRC 14739 / NCIMB 2177 / R-4)</name>
    <name type="common">Halobacterium mediterranei</name>
    <dbReference type="NCBI Taxonomy" id="523841"/>
    <lineage>
        <taxon>Archaea</taxon>
        <taxon>Methanobacteriati</taxon>
        <taxon>Methanobacteriota</taxon>
        <taxon>Stenosarchaea group</taxon>
        <taxon>Halobacteria</taxon>
        <taxon>Halobacteriales</taxon>
        <taxon>Haloferacaceae</taxon>
        <taxon>Haloferax</taxon>
    </lineage>
</organism>
<evidence type="ECO:0000256" key="3">
    <source>
        <dbReference type="ARBA" id="ARBA00023163"/>
    </source>
</evidence>
<keyword evidence="1" id="KW-0805">Transcription regulation</keyword>